<comment type="subcellular location">
    <subcellularLocation>
        <location evidence="1">Cell envelope</location>
    </subcellularLocation>
</comment>
<dbReference type="PROSITE" id="PS51007">
    <property type="entry name" value="CYTC"/>
    <property type="match status" value="2"/>
</dbReference>
<dbReference type="InterPro" id="IPR051395">
    <property type="entry name" value="Cytochrome_c_Peroxidase/MauG"/>
</dbReference>
<name>A0A839HH53_9BURK</name>
<evidence type="ECO:0000256" key="6">
    <source>
        <dbReference type="PROSITE-ProRule" id="PRU00433"/>
    </source>
</evidence>
<dbReference type="Pfam" id="PF03150">
    <property type="entry name" value="CCP_MauG"/>
    <property type="match status" value="1"/>
</dbReference>
<proteinExistence type="predicted"/>
<dbReference type="GO" id="GO:0046872">
    <property type="term" value="F:metal ion binding"/>
    <property type="evidence" value="ECO:0007669"/>
    <property type="project" value="UniProtKB-KW"/>
</dbReference>
<gene>
    <name evidence="9" type="ORF">H4F90_03440</name>
</gene>
<feature type="signal peptide" evidence="7">
    <location>
        <begin position="1"/>
        <end position="32"/>
    </location>
</feature>
<dbReference type="GO" id="GO:0004130">
    <property type="term" value="F:cytochrome-c peroxidase activity"/>
    <property type="evidence" value="ECO:0007669"/>
    <property type="project" value="TreeGrafter"/>
</dbReference>
<dbReference type="AlphaFoldDB" id="A0A839HH53"/>
<dbReference type="InterPro" id="IPR036909">
    <property type="entry name" value="Cyt_c-like_dom_sf"/>
</dbReference>
<keyword evidence="7" id="KW-0732">Signal</keyword>
<feature type="chain" id="PRO_5032678930" evidence="7">
    <location>
        <begin position="33"/>
        <end position="421"/>
    </location>
</feature>
<evidence type="ECO:0000256" key="3">
    <source>
        <dbReference type="ARBA" id="ARBA00022723"/>
    </source>
</evidence>
<dbReference type="GO" id="GO:0009055">
    <property type="term" value="F:electron transfer activity"/>
    <property type="evidence" value="ECO:0007669"/>
    <property type="project" value="InterPro"/>
</dbReference>
<keyword evidence="10" id="KW-1185">Reference proteome</keyword>
<evidence type="ECO:0000313" key="9">
    <source>
        <dbReference type="EMBL" id="MBB1161033.1"/>
    </source>
</evidence>
<keyword evidence="5 6" id="KW-0408">Iron</keyword>
<feature type="domain" description="Cytochrome c" evidence="8">
    <location>
        <begin position="76"/>
        <end position="213"/>
    </location>
</feature>
<dbReference type="PANTHER" id="PTHR30600:SF14">
    <property type="entry name" value="CYTOCHROME C PEROXIDASE"/>
    <property type="match status" value="1"/>
</dbReference>
<evidence type="ECO:0000256" key="4">
    <source>
        <dbReference type="ARBA" id="ARBA00023002"/>
    </source>
</evidence>
<keyword evidence="2 6" id="KW-0349">Heme</keyword>
<accession>A0A839HH53</accession>
<dbReference type="EMBL" id="JACIVI010000001">
    <property type="protein sequence ID" value="MBB1161033.1"/>
    <property type="molecule type" value="Genomic_DNA"/>
</dbReference>
<evidence type="ECO:0000256" key="1">
    <source>
        <dbReference type="ARBA" id="ARBA00004196"/>
    </source>
</evidence>
<feature type="domain" description="Cytochrome c" evidence="8">
    <location>
        <begin position="235"/>
        <end position="387"/>
    </location>
</feature>
<dbReference type="RefSeq" id="WP_182661486.1">
    <property type="nucleotide sequence ID" value="NZ_JACIVI010000001.1"/>
</dbReference>
<reference evidence="9 10" key="1">
    <citation type="submission" date="2020-08" db="EMBL/GenBank/DDBJ databases">
        <title>Aquariorum lacteus gen. nov., sp. nov., a new member of the family Comamonadaceae, isolated from freshwater aquarium.</title>
        <authorList>
            <person name="Chun S.-J."/>
        </authorList>
    </citation>
    <scope>NUCLEOTIDE SEQUENCE [LARGE SCALE GENOMIC DNA]</scope>
    <source>
        <strain evidence="9 10">SJAQ100</strain>
    </source>
</reference>
<dbReference type="InterPro" id="IPR009056">
    <property type="entry name" value="Cyt_c-like_dom"/>
</dbReference>
<dbReference type="GO" id="GO:0020037">
    <property type="term" value="F:heme binding"/>
    <property type="evidence" value="ECO:0007669"/>
    <property type="project" value="InterPro"/>
</dbReference>
<comment type="caution">
    <text evidence="9">The sequence shown here is derived from an EMBL/GenBank/DDBJ whole genome shotgun (WGS) entry which is preliminary data.</text>
</comment>
<evidence type="ECO:0000256" key="7">
    <source>
        <dbReference type="SAM" id="SignalP"/>
    </source>
</evidence>
<dbReference type="GO" id="GO:0030313">
    <property type="term" value="C:cell envelope"/>
    <property type="evidence" value="ECO:0007669"/>
    <property type="project" value="UniProtKB-SubCell"/>
</dbReference>
<evidence type="ECO:0000259" key="8">
    <source>
        <dbReference type="PROSITE" id="PS51007"/>
    </source>
</evidence>
<sequence length="421" mass="44699">MSRRTLLAQALGPIRLRHVCGAAVVTIAAALAACGGGGGTTARDPGDPSGGGVDLPALPAGFPSPRIPADAPVTAARAELGRHLFFDIRLSGNGRQACASCHQPDKALTDGRMTAIGSTGQAHPRNTQSLLNVVFSPTLTWANPSLLLLEKQMEVPLFSEDPVEMGINDGNKAEVLARLRGDSRYPALFRAAFPDSAGEPDWSRIITAISAYQRTLYSGDSRYDRFLKGALTLTASEQRGLTLFFEEKAECFHCHGSFNFNDQIVHAGSRLIETPFNNTGLYNIGGTGAFPVGNRGVFELTEQPRDMGKFRAPSLRNVALTAPYMHDGTIATLEEVLDFYAAGGRNITEGPHAGDGRRNPNKSGLIGLIQLSTQDKADLIAFLRALTDLSLASNPALADPWAGTANSFRTTLPSTAASATP</sequence>
<evidence type="ECO:0000256" key="5">
    <source>
        <dbReference type="ARBA" id="ARBA00023004"/>
    </source>
</evidence>
<organism evidence="9 10">
    <name type="scientific">Aquariibacter albus</name>
    <dbReference type="NCBI Taxonomy" id="2759899"/>
    <lineage>
        <taxon>Bacteria</taxon>
        <taxon>Pseudomonadati</taxon>
        <taxon>Pseudomonadota</taxon>
        <taxon>Betaproteobacteria</taxon>
        <taxon>Burkholderiales</taxon>
        <taxon>Sphaerotilaceae</taxon>
        <taxon>Aquariibacter</taxon>
    </lineage>
</organism>
<dbReference type="Gene3D" id="1.10.760.10">
    <property type="entry name" value="Cytochrome c-like domain"/>
    <property type="match status" value="2"/>
</dbReference>
<dbReference type="PANTHER" id="PTHR30600">
    <property type="entry name" value="CYTOCHROME C PEROXIDASE-RELATED"/>
    <property type="match status" value="1"/>
</dbReference>
<dbReference type="Proteomes" id="UP000586093">
    <property type="component" value="Unassembled WGS sequence"/>
</dbReference>
<keyword evidence="3 6" id="KW-0479">Metal-binding</keyword>
<protein>
    <submittedName>
        <fullName evidence="9">Di-heme enzyme</fullName>
    </submittedName>
</protein>
<evidence type="ECO:0000256" key="2">
    <source>
        <dbReference type="ARBA" id="ARBA00022617"/>
    </source>
</evidence>
<dbReference type="PROSITE" id="PS51257">
    <property type="entry name" value="PROKAR_LIPOPROTEIN"/>
    <property type="match status" value="1"/>
</dbReference>
<dbReference type="NCBIfam" id="TIGR04039">
    <property type="entry name" value="MXAN_0977_Heme2"/>
    <property type="match status" value="1"/>
</dbReference>
<dbReference type="InterPro" id="IPR004852">
    <property type="entry name" value="Di-haem_cyt_c_peroxidsae"/>
</dbReference>
<evidence type="ECO:0000313" key="10">
    <source>
        <dbReference type="Proteomes" id="UP000586093"/>
    </source>
</evidence>
<keyword evidence="4" id="KW-0560">Oxidoreductase</keyword>
<dbReference type="SUPFAM" id="SSF46626">
    <property type="entry name" value="Cytochrome c"/>
    <property type="match status" value="2"/>
</dbReference>
<dbReference type="InterPro" id="IPR023929">
    <property type="entry name" value="MbnH-like"/>
</dbReference>